<reference evidence="8 9" key="1">
    <citation type="submission" date="2022-01" db="EMBL/GenBank/DDBJ databases">
        <title>Alkalihalobacillus sp. EGI L200015, a novel bacterium isolated from a salt lake sediment.</title>
        <authorList>
            <person name="Gao L."/>
            <person name="Fang B.-Z."/>
            <person name="Li W.-J."/>
        </authorList>
    </citation>
    <scope>NUCLEOTIDE SEQUENCE [LARGE SCALE GENOMIC DNA]</scope>
    <source>
        <strain evidence="8 9">KCTC 12718</strain>
    </source>
</reference>
<evidence type="ECO:0000256" key="5">
    <source>
        <dbReference type="ARBA" id="ARBA00023136"/>
    </source>
</evidence>
<evidence type="ECO:0000256" key="6">
    <source>
        <dbReference type="SAM" id="Phobius"/>
    </source>
</evidence>
<feature type="transmembrane region" description="Helical" evidence="6">
    <location>
        <begin position="34"/>
        <end position="58"/>
    </location>
</feature>
<evidence type="ECO:0000313" key="9">
    <source>
        <dbReference type="Proteomes" id="UP001649381"/>
    </source>
</evidence>
<keyword evidence="2" id="KW-1003">Cell membrane</keyword>
<evidence type="ECO:0000256" key="1">
    <source>
        <dbReference type="ARBA" id="ARBA00004651"/>
    </source>
</evidence>
<dbReference type="PANTHER" id="PTHR40077:SF1">
    <property type="entry name" value="MEMBRANE PROTEIN"/>
    <property type="match status" value="1"/>
</dbReference>
<dbReference type="Pfam" id="PF12823">
    <property type="entry name" value="DUF3817"/>
    <property type="match status" value="1"/>
</dbReference>
<evidence type="ECO:0000256" key="3">
    <source>
        <dbReference type="ARBA" id="ARBA00022692"/>
    </source>
</evidence>
<organism evidence="8 9">
    <name type="scientific">Pseudalkalibacillus berkeleyi</name>
    <dbReference type="NCBI Taxonomy" id="1069813"/>
    <lineage>
        <taxon>Bacteria</taxon>
        <taxon>Bacillati</taxon>
        <taxon>Bacillota</taxon>
        <taxon>Bacilli</taxon>
        <taxon>Bacillales</taxon>
        <taxon>Fictibacillaceae</taxon>
        <taxon>Pseudalkalibacillus</taxon>
    </lineage>
</organism>
<evidence type="ECO:0000313" key="8">
    <source>
        <dbReference type="EMBL" id="MCF6137431.1"/>
    </source>
</evidence>
<dbReference type="RefSeq" id="WP_236333016.1">
    <property type="nucleotide sequence ID" value="NZ_JAKIJS010000001.1"/>
</dbReference>
<dbReference type="NCBIfam" id="TIGR03954">
    <property type="entry name" value="integ_memb_HG"/>
    <property type="match status" value="1"/>
</dbReference>
<evidence type="ECO:0000256" key="2">
    <source>
        <dbReference type="ARBA" id="ARBA00022475"/>
    </source>
</evidence>
<dbReference type="EMBL" id="JAKIJS010000001">
    <property type="protein sequence ID" value="MCF6137431.1"/>
    <property type="molecule type" value="Genomic_DNA"/>
</dbReference>
<gene>
    <name evidence="8" type="ORF">L2716_06790</name>
</gene>
<comment type="caution">
    <text evidence="8">The sequence shown here is derived from an EMBL/GenBank/DDBJ whole genome shotgun (WGS) entry which is preliminary data.</text>
</comment>
<dbReference type="PANTHER" id="PTHR40077">
    <property type="entry name" value="MEMBRANE PROTEIN-RELATED"/>
    <property type="match status" value="1"/>
</dbReference>
<keyword evidence="9" id="KW-1185">Reference proteome</keyword>
<evidence type="ECO:0000259" key="7">
    <source>
        <dbReference type="Pfam" id="PF12823"/>
    </source>
</evidence>
<comment type="subcellular location">
    <subcellularLocation>
        <location evidence="1">Cell membrane</location>
        <topology evidence="1">Multi-pass membrane protein</topology>
    </subcellularLocation>
</comment>
<keyword evidence="4 6" id="KW-1133">Transmembrane helix</keyword>
<proteinExistence type="predicted"/>
<keyword evidence="3 6" id="KW-0812">Transmembrane</keyword>
<dbReference type="Proteomes" id="UP001649381">
    <property type="component" value="Unassembled WGS sequence"/>
</dbReference>
<dbReference type="InterPro" id="IPR023845">
    <property type="entry name" value="DUF3817_TM"/>
</dbReference>
<protein>
    <submittedName>
        <fullName evidence="8">DUF3817 domain-containing protein</fullName>
    </submittedName>
</protein>
<feature type="transmembrane region" description="Helical" evidence="6">
    <location>
        <begin position="7"/>
        <end position="28"/>
    </location>
</feature>
<evidence type="ECO:0000256" key="4">
    <source>
        <dbReference type="ARBA" id="ARBA00022989"/>
    </source>
</evidence>
<sequence length="94" mass="10527">MDKLKTFRIVGFSEGISFLLLLGIAMPLKYFFEYPMAVSIVGAIHGGLFVLYCMMVVYLKFSYNWSIKKAAMGILASVLPFGPFVFDAKLIQNS</sequence>
<feature type="domain" description="DUF3817" evidence="7">
    <location>
        <begin position="4"/>
        <end position="90"/>
    </location>
</feature>
<name>A0ABS9H026_9BACL</name>
<accession>A0ABS9H026</accession>
<keyword evidence="5 6" id="KW-0472">Membrane</keyword>